<dbReference type="PANTHER" id="PTHR15367">
    <property type="entry name" value="DNA-DIRECTED RNA POLYMERASE III"/>
    <property type="match status" value="1"/>
</dbReference>
<evidence type="ECO:0000256" key="3">
    <source>
        <dbReference type="ARBA" id="ARBA00023242"/>
    </source>
</evidence>
<feature type="compositionally biased region" description="Basic and acidic residues" evidence="4">
    <location>
        <begin position="80"/>
        <end position="90"/>
    </location>
</feature>
<evidence type="ECO:0000313" key="6">
    <source>
        <dbReference type="Proteomes" id="UP000708148"/>
    </source>
</evidence>
<dbReference type="PANTHER" id="PTHR15367:SF2">
    <property type="entry name" value="DNA-DIRECTED RNA POLYMERASE III SUBUNIT"/>
    <property type="match status" value="1"/>
</dbReference>
<name>A0A8S1JE21_9CHLO</name>
<dbReference type="AlphaFoldDB" id="A0A8S1JE21"/>
<sequence>MSGWLSEDKGFELETYSDRYKKIKRDRPKLTSVVTLSAYYFPEELSSEKDRRAASLAAGSSKALESFWKEQVASKSGLGKLEELAQREDNPQDGEEGDEEEDKKKEEAGEEDGNEEEPVEDEDEYFENDDYKGNYFDDDEGYDDGGDDGGEDYGFY</sequence>
<evidence type="ECO:0000256" key="4">
    <source>
        <dbReference type="SAM" id="MobiDB-lite"/>
    </source>
</evidence>
<organism evidence="5 6">
    <name type="scientific">Ostreobium quekettii</name>
    <dbReference type="NCBI Taxonomy" id="121088"/>
    <lineage>
        <taxon>Eukaryota</taxon>
        <taxon>Viridiplantae</taxon>
        <taxon>Chlorophyta</taxon>
        <taxon>core chlorophytes</taxon>
        <taxon>Ulvophyceae</taxon>
        <taxon>TCBD clade</taxon>
        <taxon>Bryopsidales</taxon>
        <taxon>Ostreobineae</taxon>
        <taxon>Ostreobiaceae</taxon>
        <taxon>Ostreobium</taxon>
    </lineage>
</organism>
<dbReference type="EMBL" id="CAJHUC010003061">
    <property type="protein sequence ID" value="CAD7705249.1"/>
    <property type="molecule type" value="Genomic_DNA"/>
</dbReference>
<dbReference type="InterPro" id="IPR024661">
    <property type="entry name" value="RNA_pol_III_Rpc31"/>
</dbReference>
<comment type="similarity">
    <text evidence="2">Belongs to the eukaryotic RPC7 RNA polymerase subunit family.</text>
</comment>
<dbReference type="GO" id="GO:0006383">
    <property type="term" value="P:transcription by RNA polymerase III"/>
    <property type="evidence" value="ECO:0007669"/>
    <property type="project" value="InterPro"/>
</dbReference>
<protein>
    <recommendedName>
        <fullName evidence="7">DNA-directed RNA polymerase III subunit</fullName>
    </recommendedName>
</protein>
<comment type="subcellular location">
    <subcellularLocation>
        <location evidence="1">Nucleus</location>
    </subcellularLocation>
</comment>
<evidence type="ECO:0008006" key="7">
    <source>
        <dbReference type="Google" id="ProtNLM"/>
    </source>
</evidence>
<evidence type="ECO:0000256" key="1">
    <source>
        <dbReference type="ARBA" id="ARBA00004123"/>
    </source>
</evidence>
<feature type="compositionally biased region" description="Acidic residues" evidence="4">
    <location>
        <begin position="91"/>
        <end position="101"/>
    </location>
</feature>
<feature type="region of interest" description="Disordered" evidence="4">
    <location>
        <begin position="78"/>
        <end position="156"/>
    </location>
</feature>
<keyword evidence="6" id="KW-1185">Reference proteome</keyword>
<gene>
    <name evidence="5" type="ORF">OSTQU699_LOCUS10604</name>
</gene>
<keyword evidence="3" id="KW-0539">Nucleus</keyword>
<evidence type="ECO:0000313" key="5">
    <source>
        <dbReference type="EMBL" id="CAD7705249.1"/>
    </source>
</evidence>
<dbReference type="Pfam" id="PF11705">
    <property type="entry name" value="RNA_pol_3_Rpc31"/>
    <property type="match status" value="1"/>
</dbReference>
<dbReference type="OrthoDB" id="542422at2759"/>
<feature type="compositionally biased region" description="Acidic residues" evidence="4">
    <location>
        <begin position="108"/>
        <end position="128"/>
    </location>
</feature>
<dbReference type="PIRSF" id="PIRSF000777">
    <property type="entry name" value="RNA_polIII_C31"/>
    <property type="match status" value="1"/>
</dbReference>
<comment type="caution">
    <text evidence="5">The sequence shown here is derived from an EMBL/GenBank/DDBJ whole genome shotgun (WGS) entry which is preliminary data.</text>
</comment>
<reference evidence="5" key="1">
    <citation type="submission" date="2020-12" db="EMBL/GenBank/DDBJ databases">
        <authorList>
            <person name="Iha C."/>
        </authorList>
    </citation>
    <scope>NUCLEOTIDE SEQUENCE</scope>
</reference>
<dbReference type="GO" id="GO:0005666">
    <property type="term" value="C:RNA polymerase III complex"/>
    <property type="evidence" value="ECO:0007669"/>
    <property type="project" value="TreeGrafter"/>
</dbReference>
<dbReference type="Proteomes" id="UP000708148">
    <property type="component" value="Unassembled WGS sequence"/>
</dbReference>
<feature type="compositionally biased region" description="Acidic residues" evidence="4">
    <location>
        <begin position="136"/>
        <end position="156"/>
    </location>
</feature>
<evidence type="ECO:0000256" key="2">
    <source>
        <dbReference type="ARBA" id="ARBA00008352"/>
    </source>
</evidence>
<accession>A0A8S1JE21</accession>
<proteinExistence type="inferred from homology"/>